<evidence type="ECO:0000313" key="2">
    <source>
        <dbReference type="Proteomes" id="UP001196413"/>
    </source>
</evidence>
<evidence type="ECO:0000313" key="1">
    <source>
        <dbReference type="EMBL" id="KAJ1369978.1"/>
    </source>
</evidence>
<comment type="caution">
    <text evidence="1">The sequence shown here is derived from an EMBL/GenBank/DDBJ whole genome shotgun (WGS) entry which is preliminary data.</text>
</comment>
<dbReference type="AlphaFoldDB" id="A0AAD5R5Q8"/>
<dbReference type="Proteomes" id="UP001196413">
    <property type="component" value="Unassembled WGS sequence"/>
</dbReference>
<gene>
    <name evidence="1" type="ORF">KIN20_031602</name>
</gene>
<proteinExistence type="predicted"/>
<reference evidence="1" key="1">
    <citation type="submission" date="2021-06" db="EMBL/GenBank/DDBJ databases">
        <title>Parelaphostrongylus tenuis whole genome reference sequence.</title>
        <authorList>
            <person name="Garwood T.J."/>
            <person name="Larsen P.A."/>
            <person name="Fountain-Jones N.M."/>
            <person name="Garbe J.R."/>
            <person name="Macchietto M.G."/>
            <person name="Kania S.A."/>
            <person name="Gerhold R.W."/>
            <person name="Richards J.E."/>
            <person name="Wolf T.M."/>
        </authorList>
    </citation>
    <scope>NUCLEOTIDE SEQUENCE</scope>
    <source>
        <strain evidence="1">MNPRO001-30</strain>
        <tissue evidence="1">Meninges</tissue>
    </source>
</reference>
<name>A0AAD5R5Q8_PARTN</name>
<accession>A0AAD5R5Q8</accession>
<keyword evidence="2" id="KW-1185">Reference proteome</keyword>
<dbReference type="EMBL" id="JAHQIW010006711">
    <property type="protein sequence ID" value="KAJ1369978.1"/>
    <property type="molecule type" value="Genomic_DNA"/>
</dbReference>
<protein>
    <submittedName>
        <fullName evidence="1">Uncharacterized protein</fullName>
    </submittedName>
</protein>
<sequence>MSNAQKEDCQVDYDDSSKEFIGNGQRGDWAMIAYLVKVLSLVRKHADFSMADTTEVSEMMFTAHVMQMIFSEN</sequence>
<organism evidence="1 2">
    <name type="scientific">Parelaphostrongylus tenuis</name>
    <name type="common">Meningeal worm</name>
    <dbReference type="NCBI Taxonomy" id="148309"/>
    <lineage>
        <taxon>Eukaryota</taxon>
        <taxon>Metazoa</taxon>
        <taxon>Ecdysozoa</taxon>
        <taxon>Nematoda</taxon>
        <taxon>Chromadorea</taxon>
        <taxon>Rhabditida</taxon>
        <taxon>Rhabditina</taxon>
        <taxon>Rhabditomorpha</taxon>
        <taxon>Strongyloidea</taxon>
        <taxon>Metastrongylidae</taxon>
        <taxon>Parelaphostrongylus</taxon>
    </lineage>
</organism>